<organism evidence="4 5">
    <name type="scientific">Clostridium thailandense</name>
    <dbReference type="NCBI Taxonomy" id="2794346"/>
    <lineage>
        <taxon>Bacteria</taxon>
        <taxon>Bacillati</taxon>
        <taxon>Bacillota</taxon>
        <taxon>Clostridia</taxon>
        <taxon>Eubacteriales</taxon>
        <taxon>Clostridiaceae</taxon>
        <taxon>Clostridium</taxon>
    </lineage>
</organism>
<dbReference type="Proteomes" id="UP000694308">
    <property type="component" value="Unassembled WGS sequence"/>
</dbReference>
<dbReference type="SMART" id="SM01092">
    <property type="entry name" value="CO_deh_flav_C"/>
    <property type="match status" value="1"/>
</dbReference>
<dbReference type="InterPro" id="IPR016166">
    <property type="entry name" value="FAD-bd_PCMH"/>
</dbReference>
<evidence type="ECO:0000313" key="4">
    <source>
        <dbReference type="EMBL" id="MBV7274136.1"/>
    </source>
</evidence>
<keyword evidence="1" id="KW-0285">Flavoprotein</keyword>
<dbReference type="GO" id="GO:0016491">
    <property type="term" value="F:oxidoreductase activity"/>
    <property type="evidence" value="ECO:0007669"/>
    <property type="project" value="UniProtKB-KW"/>
</dbReference>
<dbReference type="InterPro" id="IPR051312">
    <property type="entry name" value="Diverse_Substr_Oxidored"/>
</dbReference>
<keyword evidence="2" id="KW-0560">Oxidoreductase</keyword>
<dbReference type="Pfam" id="PF00941">
    <property type="entry name" value="FAD_binding_5"/>
    <property type="match status" value="1"/>
</dbReference>
<keyword evidence="5" id="KW-1185">Reference proteome</keyword>
<dbReference type="InterPro" id="IPR002346">
    <property type="entry name" value="Mopterin_DH_FAD-bd"/>
</dbReference>
<evidence type="ECO:0000313" key="5">
    <source>
        <dbReference type="Proteomes" id="UP000694308"/>
    </source>
</evidence>
<name>A0A949TV85_9CLOT</name>
<sequence length="275" mass="30691">MVKLNNGYVPETIDEALAIMKEQEVKPYGGGTDLMIDEKRDSTYLFLHKVSELKMITEDSDYIRIGAEATFTDIEESDITPQILKDAMSHLAGPAIRNFGTIGGNIGNGSAKADSVLILFATDSLMVLRSTDSERTIYVKDFYKGRKQLDLEKGELITEVLIPKKYLNNYYYKKIGARDALAISRMGFAALLYEENGIIKHIATAFGAVEPIIIRRPEIDAMLIGKTIAEAKALKNDYLKAYDDAINPSAGRVSKEYRKNVCMNLLKDFLKENGI</sequence>
<dbReference type="PANTHER" id="PTHR42659:SF9">
    <property type="entry name" value="XANTHINE DEHYDROGENASE FAD-BINDING SUBUNIT XDHB-RELATED"/>
    <property type="match status" value="1"/>
</dbReference>
<dbReference type="PROSITE" id="PS51387">
    <property type="entry name" value="FAD_PCMH"/>
    <property type="match status" value="1"/>
</dbReference>
<dbReference type="PANTHER" id="PTHR42659">
    <property type="entry name" value="XANTHINE DEHYDROGENASE SUBUNIT C-RELATED"/>
    <property type="match status" value="1"/>
</dbReference>
<reference evidence="4" key="1">
    <citation type="submission" date="2020-12" db="EMBL/GenBank/DDBJ databases">
        <title>Clostridium thailandense sp. nov., a novel acetogenic bacterium isolated from peat land soil in Thailand.</title>
        <authorList>
            <person name="Chaikitkaew S."/>
            <person name="Birkeland N.K."/>
        </authorList>
    </citation>
    <scope>NUCLEOTIDE SEQUENCE</scope>
    <source>
        <strain evidence="4">PL3</strain>
    </source>
</reference>
<dbReference type="GO" id="GO:0071949">
    <property type="term" value="F:FAD binding"/>
    <property type="evidence" value="ECO:0007669"/>
    <property type="project" value="InterPro"/>
</dbReference>
<evidence type="ECO:0000256" key="1">
    <source>
        <dbReference type="ARBA" id="ARBA00022630"/>
    </source>
</evidence>
<gene>
    <name evidence="4" type="ORF">I6U48_14615</name>
</gene>
<evidence type="ECO:0000256" key="2">
    <source>
        <dbReference type="ARBA" id="ARBA00023002"/>
    </source>
</evidence>
<comment type="caution">
    <text evidence="4">The sequence shown here is derived from an EMBL/GenBank/DDBJ whole genome shotgun (WGS) entry which is preliminary data.</text>
</comment>
<evidence type="ECO:0000259" key="3">
    <source>
        <dbReference type="PROSITE" id="PS51387"/>
    </source>
</evidence>
<dbReference type="Pfam" id="PF03450">
    <property type="entry name" value="CO_deh_flav_C"/>
    <property type="match status" value="1"/>
</dbReference>
<protein>
    <submittedName>
        <fullName evidence="4">FAD binding domain-containing protein</fullName>
    </submittedName>
</protein>
<dbReference type="AlphaFoldDB" id="A0A949TV85"/>
<dbReference type="InterPro" id="IPR005107">
    <property type="entry name" value="CO_DH_flav_C"/>
</dbReference>
<dbReference type="RefSeq" id="WP_218321202.1">
    <property type="nucleotide sequence ID" value="NZ_JAEEGC010000067.1"/>
</dbReference>
<dbReference type="EMBL" id="JAEEGC010000067">
    <property type="protein sequence ID" value="MBV7274136.1"/>
    <property type="molecule type" value="Genomic_DNA"/>
</dbReference>
<proteinExistence type="predicted"/>
<accession>A0A949TV85</accession>
<feature type="domain" description="FAD-binding PCMH-type" evidence="3">
    <location>
        <begin position="1"/>
        <end position="167"/>
    </location>
</feature>